<dbReference type="Proteomes" id="UP000664859">
    <property type="component" value="Unassembled WGS sequence"/>
</dbReference>
<protein>
    <submittedName>
        <fullName evidence="2">Uncharacterized protein</fullName>
    </submittedName>
</protein>
<organism evidence="2 3">
    <name type="scientific">Tribonema minus</name>
    <dbReference type="NCBI Taxonomy" id="303371"/>
    <lineage>
        <taxon>Eukaryota</taxon>
        <taxon>Sar</taxon>
        <taxon>Stramenopiles</taxon>
        <taxon>Ochrophyta</taxon>
        <taxon>PX clade</taxon>
        <taxon>Xanthophyceae</taxon>
        <taxon>Tribonematales</taxon>
        <taxon>Tribonemataceae</taxon>
        <taxon>Tribonema</taxon>
    </lineage>
</organism>
<feature type="signal peptide" evidence="1">
    <location>
        <begin position="1"/>
        <end position="24"/>
    </location>
</feature>
<keyword evidence="3" id="KW-1185">Reference proteome</keyword>
<evidence type="ECO:0000313" key="2">
    <source>
        <dbReference type="EMBL" id="KAG5179952.1"/>
    </source>
</evidence>
<gene>
    <name evidence="2" type="ORF">JKP88DRAFT_349794</name>
</gene>
<dbReference type="OrthoDB" id="542507at2759"/>
<keyword evidence="1" id="KW-0732">Signal</keyword>
<dbReference type="AlphaFoldDB" id="A0A836CBZ3"/>
<name>A0A836CBZ3_9STRA</name>
<dbReference type="Pfam" id="PF07466">
    <property type="entry name" value="DUF1517"/>
    <property type="match status" value="1"/>
</dbReference>
<sequence>MSYSWAQARLILSVLLLLGAHVWAFTPAALTPCQVARNPFSGIAPKRVYGPGSAVRRAAASYSSSPHVYYFNDSDDDDYDEFAGTYCGETYSGRDWMPPLACEDTRNADALTGLSIAVGLPLLVVTAPTFLNSAHLMANDAHRERMRRLKEQEQRPGFATLRVAFFHPEADAAEPSRDAASTPTTCVSDIPVRRRTSKLPGGTWCKTCSDAQYIDGQLRATCARKYGRESRISTVRALPEDEVVNEDGLLVNTTNYGGCTEGGELPGGTWCNSCIDATYVNGELSARCKGQYGRLWDNVRALPSDYVEYDGRRLINRTDYATDDLEVTASVGAAHAAPTVMAALSALAADPALPNNPRLLTRTCAELLRREARWVAVAGGIQQGSEEETDALLQRAVAQERTKWSAEVMTNIQGEEQRAPPPFPAAPVSTYAVVTLLLRWEHTPPGAHRFLQAPLWFGRSRVKDAAEARQLLLWLLSNAHELRLRDVEVLWSPAEAGDVMTEAEAYRKWPELRHG</sequence>
<evidence type="ECO:0000256" key="1">
    <source>
        <dbReference type="SAM" id="SignalP"/>
    </source>
</evidence>
<proteinExistence type="predicted"/>
<dbReference type="EMBL" id="JAFCMP010000434">
    <property type="protein sequence ID" value="KAG5179952.1"/>
    <property type="molecule type" value="Genomic_DNA"/>
</dbReference>
<reference evidence="2" key="1">
    <citation type="submission" date="2021-02" db="EMBL/GenBank/DDBJ databases">
        <title>First Annotated Genome of the Yellow-green Alga Tribonema minus.</title>
        <authorList>
            <person name="Mahan K.M."/>
        </authorList>
    </citation>
    <scope>NUCLEOTIDE SEQUENCE</scope>
    <source>
        <strain evidence="2">UTEX B ZZ1240</strain>
    </source>
</reference>
<evidence type="ECO:0000313" key="3">
    <source>
        <dbReference type="Proteomes" id="UP000664859"/>
    </source>
</evidence>
<accession>A0A836CBZ3</accession>
<comment type="caution">
    <text evidence="2">The sequence shown here is derived from an EMBL/GenBank/DDBJ whole genome shotgun (WGS) entry which is preliminary data.</text>
</comment>
<feature type="chain" id="PRO_5032873717" evidence="1">
    <location>
        <begin position="25"/>
        <end position="515"/>
    </location>
</feature>
<dbReference type="InterPro" id="IPR010903">
    <property type="entry name" value="DUF1517"/>
</dbReference>